<dbReference type="Proteomes" id="UP000290189">
    <property type="component" value="Unassembled WGS sequence"/>
</dbReference>
<keyword evidence="4" id="KW-0496">Mitochondrion</keyword>
<geneLocation type="mitochondrion" evidence="4"/>
<evidence type="ECO:0000256" key="1">
    <source>
        <dbReference type="SAM" id="SignalP"/>
    </source>
</evidence>
<dbReference type="EMBL" id="CDSF01000088">
    <property type="protein sequence ID" value="CEO98856.1"/>
    <property type="molecule type" value="Genomic_DNA"/>
</dbReference>
<evidence type="ECO:0000313" key="6">
    <source>
        <dbReference type="Proteomes" id="UP000290189"/>
    </source>
</evidence>
<evidence type="ECO:0000313" key="3">
    <source>
        <dbReference type="EMBL" id="CEO98856.1"/>
    </source>
</evidence>
<name>A0A0G4IUT2_PLABS</name>
<reference evidence="4 6" key="2">
    <citation type="submission" date="2018-03" db="EMBL/GenBank/DDBJ databases">
        <authorList>
            <person name="Fogelqvist J."/>
        </authorList>
    </citation>
    <scope>NUCLEOTIDE SEQUENCE [LARGE SCALE GENOMIC DNA]</scope>
</reference>
<organism evidence="3 5">
    <name type="scientific">Plasmodiophora brassicae</name>
    <name type="common">Clubroot disease agent</name>
    <dbReference type="NCBI Taxonomy" id="37360"/>
    <lineage>
        <taxon>Eukaryota</taxon>
        <taxon>Sar</taxon>
        <taxon>Rhizaria</taxon>
        <taxon>Endomyxa</taxon>
        <taxon>Phytomyxea</taxon>
        <taxon>Plasmodiophorida</taxon>
        <taxon>Plasmodiophoridae</taxon>
        <taxon>Plasmodiophora</taxon>
    </lineage>
</organism>
<dbReference type="SUPFAM" id="SSF57850">
    <property type="entry name" value="RING/U-box"/>
    <property type="match status" value="1"/>
</dbReference>
<dbReference type="InterPro" id="IPR052085">
    <property type="entry name" value="WD-SAM-U-box"/>
</dbReference>
<protein>
    <recommendedName>
        <fullName evidence="2">U-box domain-containing protein</fullName>
    </recommendedName>
</protein>
<dbReference type="EMBL" id="OVEO01000001">
    <property type="protein sequence ID" value="SPQ92928.1"/>
    <property type="molecule type" value="Genomic_DNA"/>
</dbReference>
<feature type="domain" description="U-box" evidence="2">
    <location>
        <begin position="56"/>
        <end position="121"/>
    </location>
</feature>
<accession>A0A0G4IUT2</accession>
<dbReference type="InterPro" id="IPR003613">
    <property type="entry name" value="Ubox_domain"/>
</dbReference>
<gene>
    <name evidence="3" type="ORF">PBRA_006970</name>
    <name evidence="4" type="ORF">PLBR_LOCUS143</name>
</gene>
<dbReference type="GO" id="GO:0004842">
    <property type="term" value="F:ubiquitin-protein transferase activity"/>
    <property type="evidence" value="ECO:0007669"/>
    <property type="project" value="InterPro"/>
</dbReference>
<sequence length="251" mass="28151">MRLMSGLLLALGVTGASVAWAALVVTAVGPMSQLRQEVVRQTWRDAPEIDHDLPVSLTCPITTELLRYPVVASDGITYEWSAVKKWCMTRESPGCESPITREPLRSTVIVNADLADIIGRWPAYRDALYRGQLPVVLGKWLDNTPWISPDSVHSFVTGRLTTPLDGNCYENKALKCVAEEVVQKWSVDRHINRTHVYTPQLGMDVDEEFYVRLHDRLGQRPPTCRCVANLWAWLTGRPPEPSPDIPGLHTD</sequence>
<dbReference type="InterPro" id="IPR013083">
    <property type="entry name" value="Znf_RING/FYVE/PHD"/>
</dbReference>
<dbReference type="Pfam" id="PF04564">
    <property type="entry name" value="U-box"/>
    <property type="match status" value="1"/>
</dbReference>
<dbReference type="OrthoDB" id="424220at2759"/>
<feature type="chain" id="PRO_5033717093" description="U-box domain-containing protein" evidence="1">
    <location>
        <begin position="22"/>
        <end position="251"/>
    </location>
</feature>
<dbReference type="SMART" id="SM00504">
    <property type="entry name" value="Ubox"/>
    <property type="match status" value="1"/>
</dbReference>
<evidence type="ECO:0000313" key="5">
    <source>
        <dbReference type="Proteomes" id="UP000039324"/>
    </source>
</evidence>
<proteinExistence type="predicted"/>
<dbReference type="PANTHER" id="PTHR46573">
    <property type="entry name" value="WD REPEAT, SAM AND U-BOX DOMAIN-CONTAINING PROTEIN 1"/>
    <property type="match status" value="1"/>
</dbReference>
<feature type="signal peptide" evidence="1">
    <location>
        <begin position="1"/>
        <end position="21"/>
    </location>
</feature>
<dbReference type="Gene3D" id="3.30.40.10">
    <property type="entry name" value="Zinc/RING finger domain, C3HC4 (zinc finger)"/>
    <property type="match status" value="1"/>
</dbReference>
<evidence type="ECO:0000259" key="2">
    <source>
        <dbReference type="SMART" id="SM00504"/>
    </source>
</evidence>
<evidence type="ECO:0000313" key="4">
    <source>
        <dbReference type="EMBL" id="SPQ92928.1"/>
    </source>
</evidence>
<dbReference type="AlphaFoldDB" id="A0A0G4IUT2"/>
<dbReference type="GO" id="GO:0016567">
    <property type="term" value="P:protein ubiquitination"/>
    <property type="evidence" value="ECO:0007669"/>
    <property type="project" value="InterPro"/>
</dbReference>
<dbReference type="Proteomes" id="UP000039324">
    <property type="component" value="Unassembled WGS sequence"/>
</dbReference>
<reference evidence="3 5" key="1">
    <citation type="submission" date="2015-02" db="EMBL/GenBank/DDBJ databases">
        <authorList>
            <person name="Chooi Y.-H."/>
        </authorList>
    </citation>
    <scope>NUCLEOTIDE SEQUENCE [LARGE SCALE GENOMIC DNA]</scope>
    <source>
        <strain evidence="3">E3</strain>
    </source>
</reference>
<keyword evidence="1" id="KW-0732">Signal</keyword>
<keyword evidence="5" id="KW-1185">Reference proteome</keyword>
<dbReference type="PANTHER" id="PTHR46573:SF1">
    <property type="entry name" value="WD REPEAT, SAM AND U-BOX DOMAIN-CONTAINING PROTEIN 1"/>
    <property type="match status" value="1"/>
</dbReference>